<evidence type="ECO:0000256" key="7">
    <source>
        <dbReference type="ARBA" id="ARBA00022820"/>
    </source>
</evidence>
<dbReference type="PROSITE" id="PS00135">
    <property type="entry name" value="TRYPSIN_SER"/>
    <property type="match status" value="1"/>
</dbReference>
<sequence>MGRACVELALLGLCFAAVAEASGIYFPGQLNHAEHESCRTHLSTDGTCERTCGPSFNPRELSKCGIKDSAFLYCCDPNLVRTTDRVVDISPPFTTFQCGKNSRNSFFFPPFYDPPAGFLRPEADLPSHDVLTAAIPPSHTPGIPEEAIVEYEDFTSPPGIYEAVGGVVAEKNAWPWMALVGKNTTQAPKWFCGGVLINEQWVLSAYHCFIHHFAEVVRLGEHDYNDEYEGASPKDFDVLETVLYPDYKHPQAYHDIALLKLASKVTIEDYIRPVCLPWGRASDSVVTNNIATLTGWGDTEYGGFPSTILQEVNVTVFDVGQCDSSYSSLPHYSVTWPQGIGEETLCAGDPNGGRDACQGDSGGPLVSQDENGSYVLAGIVSRGYGCGHKDYPGLYANMRHPAYLAWIKKTAFTSP</sequence>
<evidence type="ECO:0000313" key="15">
    <source>
        <dbReference type="Proteomes" id="UP001487740"/>
    </source>
</evidence>
<dbReference type="PRINTS" id="PR00722">
    <property type="entry name" value="CHYMOTRYPSIN"/>
</dbReference>
<keyword evidence="8" id="KW-0720">Serine protease</keyword>
<dbReference type="InterPro" id="IPR001314">
    <property type="entry name" value="Peptidase_S1A"/>
</dbReference>
<proteinExistence type="predicted"/>
<dbReference type="GO" id="GO:0004252">
    <property type="term" value="F:serine-type endopeptidase activity"/>
    <property type="evidence" value="ECO:0007669"/>
    <property type="project" value="InterPro"/>
</dbReference>
<reference evidence="14 15" key="1">
    <citation type="submission" date="2023-03" db="EMBL/GenBank/DDBJ databases">
        <title>High-quality genome of Scylla paramamosain provides insights in environmental adaptation.</title>
        <authorList>
            <person name="Zhang L."/>
        </authorList>
    </citation>
    <scope>NUCLEOTIDE SEQUENCE [LARGE SCALE GENOMIC DNA]</scope>
    <source>
        <strain evidence="14">LZ_2023a</strain>
        <tissue evidence="14">Muscle</tissue>
    </source>
</reference>
<keyword evidence="15" id="KW-1185">Reference proteome</keyword>
<evidence type="ECO:0000256" key="8">
    <source>
        <dbReference type="ARBA" id="ARBA00022825"/>
    </source>
</evidence>
<evidence type="ECO:0000256" key="6">
    <source>
        <dbReference type="ARBA" id="ARBA00022801"/>
    </source>
</evidence>
<dbReference type="InterPro" id="IPR050127">
    <property type="entry name" value="Serine_Proteases_S1"/>
</dbReference>
<dbReference type="GO" id="GO:0005615">
    <property type="term" value="C:extracellular space"/>
    <property type="evidence" value="ECO:0007669"/>
    <property type="project" value="TreeGrafter"/>
</dbReference>
<dbReference type="GO" id="GO:0006508">
    <property type="term" value="P:proteolysis"/>
    <property type="evidence" value="ECO:0007669"/>
    <property type="project" value="UniProtKB-KW"/>
</dbReference>
<dbReference type="FunFam" id="2.40.10.10:FF:000120">
    <property type="entry name" value="Putative serine protease"/>
    <property type="match status" value="1"/>
</dbReference>
<keyword evidence="2" id="KW-0964">Secreted</keyword>
<dbReference type="PANTHER" id="PTHR24264:SF65">
    <property type="entry name" value="SRCR DOMAIN-CONTAINING PROTEIN"/>
    <property type="match status" value="1"/>
</dbReference>
<organism evidence="14 15">
    <name type="scientific">Scylla paramamosain</name>
    <name type="common">Mud crab</name>
    <dbReference type="NCBI Taxonomy" id="85552"/>
    <lineage>
        <taxon>Eukaryota</taxon>
        <taxon>Metazoa</taxon>
        <taxon>Ecdysozoa</taxon>
        <taxon>Arthropoda</taxon>
        <taxon>Crustacea</taxon>
        <taxon>Multicrustacea</taxon>
        <taxon>Malacostraca</taxon>
        <taxon>Eumalacostraca</taxon>
        <taxon>Eucarida</taxon>
        <taxon>Decapoda</taxon>
        <taxon>Pleocyemata</taxon>
        <taxon>Brachyura</taxon>
        <taxon>Eubrachyura</taxon>
        <taxon>Portunoidea</taxon>
        <taxon>Portunidae</taxon>
        <taxon>Portuninae</taxon>
        <taxon>Scylla</taxon>
    </lineage>
</organism>
<feature type="chain" id="PRO_5044716941" description="limulus clotting factor C" evidence="12">
    <location>
        <begin position="22"/>
        <end position="415"/>
    </location>
</feature>
<gene>
    <name evidence="14" type="ORF">O3P69_010078</name>
</gene>
<keyword evidence="5 12" id="KW-0732">Signal</keyword>
<dbReference type="EMBL" id="JARAKH010000048">
    <property type="protein sequence ID" value="KAK8376887.1"/>
    <property type="molecule type" value="Genomic_DNA"/>
</dbReference>
<dbReference type="InterPro" id="IPR001254">
    <property type="entry name" value="Trypsin_dom"/>
</dbReference>
<evidence type="ECO:0000256" key="2">
    <source>
        <dbReference type="ARBA" id="ARBA00022525"/>
    </source>
</evidence>
<dbReference type="InterPro" id="IPR009003">
    <property type="entry name" value="Peptidase_S1_PA"/>
</dbReference>
<dbReference type="GO" id="GO:0042381">
    <property type="term" value="P:hemolymph coagulation"/>
    <property type="evidence" value="ECO:0007669"/>
    <property type="project" value="UniProtKB-KW"/>
</dbReference>
<keyword evidence="6" id="KW-0378">Hydrolase</keyword>
<dbReference type="PANTHER" id="PTHR24264">
    <property type="entry name" value="TRYPSIN-RELATED"/>
    <property type="match status" value="1"/>
</dbReference>
<evidence type="ECO:0000256" key="5">
    <source>
        <dbReference type="ARBA" id="ARBA00022729"/>
    </source>
</evidence>
<keyword evidence="9" id="KW-1015">Disulfide bond</keyword>
<evidence type="ECO:0000256" key="11">
    <source>
        <dbReference type="ARBA" id="ARBA00066707"/>
    </source>
</evidence>
<evidence type="ECO:0000256" key="4">
    <source>
        <dbReference type="ARBA" id="ARBA00022670"/>
    </source>
</evidence>
<protein>
    <recommendedName>
        <fullName evidence="11">limulus clotting factor C</fullName>
        <ecNumber evidence="11">3.4.21.84</ecNumber>
    </recommendedName>
</protein>
<evidence type="ECO:0000256" key="12">
    <source>
        <dbReference type="SAM" id="SignalP"/>
    </source>
</evidence>
<feature type="domain" description="Peptidase S1" evidence="13">
    <location>
        <begin position="163"/>
        <end position="412"/>
    </location>
</feature>
<dbReference type="AlphaFoldDB" id="A0AAW0SPH8"/>
<dbReference type="Gene3D" id="2.40.10.10">
    <property type="entry name" value="Trypsin-like serine proteases"/>
    <property type="match status" value="1"/>
</dbReference>
<comment type="subcellular location">
    <subcellularLocation>
        <location evidence="1">Secreted</location>
    </subcellularLocation>
</comment>
<keyword evidence="3" id="KW-0768">Sushi</keyword>
<dbReference type="Proteomes" id="UP001487740">
    <property type="component" value="Unassembled WGS sequence"/>
</dbReference>
<dbReference type="EC" id="3.4.21.84" evidence="11"/>
<evidence type="ECO:0000259" key="13">
    <source>
        <dbReference type="PROSITE" id="PS50240"/>
    </source>
</evidence>
<dbReference type="Pfam" id="PF00089">
    <property type="entry name" value="Trypsin"/>
    <property type="match status" value="1"/>
</dbReference>
<dbReference type="EMBL" id="JARAKH010000048">
    <property type="protein sequence ID" value="KAK8376886.1"/>
    <property type="molecule type" value="Genomic_DNA"/>
</dbReference>
<evidence type="ECO:0000313" key="14">
    <source>
        <dbReference type="EMBL" id="KAK8376886.1"/>
    </source>
</evidence>
<dbReference type="InterPro" id="IPR043504">
    <property type="entry name" value="Peptidase_S1_PA_chymotrypsin"/>
</dbReference>
<dbReference type="InterPro" id="IPR033116">
    <property type="entry name" value="TRYPSIN_SER"/>
</dbReference>
<feature type="signal peptide" evidence="12">
    <location>
        <begin position="1"/>
        <end position="21"/>
    </location>
</feature>
<dbReference type="PROSITE" id="PS50240">
    <property type="entry name" value="TRYPSIN_DOM"/>
    <property type="match status" value="1"/>
</dbReference>
<dbReference type="SMART" id="SM00020">
    <property type="entry name" value="Tryp_SPc"/>
    <property type="match status" value="1"/>
</dbReference>
<dbReference type="SUPFAM" id="SSF50494">
    <property type="entry name" value="Trypsin-like serine proteases"/>
    <property type="match status" value="1"/>
</dbReference>
<evidence type="ECO:0000256" key="3">
    <source>
        <dbReference type="ARBA" id="ARBA00022659"/>
    </source>
</evidence>
<accession>A0AAW0SPH8</accession>
<evidence type="ECO:0000256" key="9">
    <source>
        <dbReference type="ARBA" id="ARBA00023157"/>
    </source>
</evidence>
<comment type="catalytic activity">
    <reaction evidence="10">
        <text>Selective cleavage of 103-Arg-|-Ser-104 and 124-Ile-|-Ile-125 bonds in Limulus clotting factor B to form activated factor B. Cleavage of -Pro-Arg-|-Xaa- bonds in synthetic substrates.</text>
        <dbReference type="EC" id="3.4.21.84"/>
    </reaction>
</comment>
<comment type="caution">
    <text evidence="14">The sequence shown here is derived from an EMBL/GenBank/DDBJ whole genome shotgun (WGS) entry which is preliminary data.</text>
</comment>
<evidence type="ECO:0000256" key="1">
    <source>
        <dbReference type="ARBA" id="ARBA00004613"/>
    </source>
</evidence>
<keyword evidence="7" id="KW-0353">Hemolymph clotting</keyword>
<keyword evidence="4" id="KW-0645">Protease</keyword>
<evidence type="ECO:0000256" key="10">
    <source>
        <dbReference type="ARBA" id="ARBA00052079"/>
    </source>
</evidence>
<name>A0AAW0SPH8_SCYPA</name>
<dbReference type="CDD" id="cd00190">
    <property type="entry name" value="Tryp_SPc"/>
    <property type="match status" value="1"/>
</dbReference>